<evidence type="ECO:0000313" key="2">
    <source>
        <dbReference type="EMBL" id="EAW11923.1"/>
    </source>
</evidence>
<evidence type="ECO:0000313" key="3">
    <source>
        <dbReference type="Proteomes" id="UP000006701"/>
    </source>
</evidence>
<feature type="signal peptide" evidence="1">
    <location>
        <begin position="1"/>
        <end position="19"/>
    </location>
</feature>
<proteinExistence type="predicted"/>
<accession>A1CDJ6</accession>
<protein>
    <submittedName>
        <fullName evidence="2">Uncharacterized protein</fullName>
    </submittedName>
</protein>
<dbReference type="EMBL" id="DS027051">
    <property type="protein sequence ID" value="EAW11923.1"/>
    <property type="molecule type" value="Genomic_DNA"/>
</dbReference>
<name>A1CDJ6_ASPCL</name>
<keyword evidence="3" id="KW-1185">Reference proteome</keyword>
<feature type="chain" id="PRO_5002633045" evidence="1">
    <location>
        <begin position="20"/>
        <end position="242"/>
    </location>
</feature>
<keyword evidence="1" id="KW-0732">Signal</keyword>
<reference evidence="2 3" key="1">
    <citation type="journal article" date="2008" name="PLoS Genet.">
        <title>Genomic islands in the pathogenic filamentous fungus Aspergillus fumigatus.</title>
        <authorList>
            <person name="Fedorova N.D."/>
            <person name="Khaldi N."/>
            <person name="Joardar V.S."/>
            <person name="Maiti R."/>
            <person name="Amedeo P."/>
            <person name="Anderson M.J."/>
            <person name="Crabtree J."/>
            <person name="Silva J.C."/>
            <person name="Badger J.H."/>
            <person name="Albarraq A."/>
            <person name="Angiuoli S."/>
            <person name="Bussey H."/>
            <person name="Bowyer P."/>
            <person name="Cotty P.J."/>
            <person name="Dyer P.S."/>
            <person name="Egan A."/>
            <person name="Galens K."/>
            <person name="Fraser-Liggett C.M."/>
            <person name="Haas B.J."/>
            <person name="Inman J.M."/>
            <person name="Kent R."/>
            <person name="Lemieux S."/>
            <person name="Malavazi I."/>
            <person name="Orvis J."/>
            <person name="Roemer T."/>
            <person name="Ronning C.M."/>
            <person name="Sundaram J.P."/>
            <person name="Sutton G."/>
            <person name="Turner G."/>
            <person name="Venter J.C."/>
            <person name="White O.R."/>
            <person name="Whitty B.R."/>
            <person name="Youngman P."/>
            <person name="Wolfe K.H."/>
            <person name="Goldman G.H."/>
            <person name="Wortman J.R."/>
            <person name="Jiang B."/>
            <person name="Denning D.W."/>
            <person name="Nierman W.C."/>
        </authorList>
    </citation>
    <scope>NUCLEOTIDE SEQUENCE [LARGE SCALE GENOMIC DNA]</scope>
    <source>
        <strain evidence="3">ATCC 1007 / CBS 513.65 / DSM 816 / NCTC 3887 / NRRL 1</strain>
    </source>
</reference>
<gene>
    <name evidence="2" type="ORF">ACLA_006810</name>
</gene>
<dbReference type="RefSeq" id="XP_001273349.1">
    <property type="nucleotide sequence ID" value="XM_001273348.1"/>
</dbReference>
<dbReference type="VEuPathDB" id="FungiDB:ACLA_006810"/>
<organism evidence="2 3">
    <name type="scientific">Aspergillus clavatus (strain ATCC 1007 / CBS 513.65 / DSM 816 / NCTC 3887 / NRRL 1 / QM 1276 / 107)</name>
    <dbReference type="NCBI Taxonomy" id="344612"/>
    <lineage>
        <taxon>Eukaryota</taxon>
        <taxon>Fungi</taxon>
        <taxon>Dikarya</taxon>
        <taxon>Ascomycota</taxon>
        <taxon>Pezizomycotina</taxon>
        <taxon>Eurotiomycetes</taxon>
        <taxon>Eurotiomycetidae</taxon>
        <taxon>Eurotiales</taxon>
        <taxon>Aspergillaceae</taxon>
        <taxon>Aspergillus</taxon>
        <taxon>Aspergillus subgen. Fumigati</taxon>
    </lineage>
</organism>
<sequence>MKLNTIILFSLVGIATSFATPLKGSQEDNNIAARADNAMLGQACGKHGECPEHYECLNNWCRCKPFHLLTCGITTAPLSNFEMFLQWLYLGRVELDDEAPEDRIAAAIELARLADMLGSSGLEAQMAELIKAAIIDDSEIPNPDSGEQTSTTEHVTPQHISAARNLPKGHAVRLMFAEAAVEGFLHSDRFKFLNELQENPDFASDLLQELGSALKTASGGHYATYLDPFSGRKLDFHLDQDD</sequence>
<dbReference type="OMA" id="EQAVTMH"/>
<dbReference type="Proteomes" id="UP000006701">
    <property type="component" value="Unassembled WGS sequence"/>
</dbReference>
<evidence type="ECO:0000256" key="1">
    <source>
        <dbReference type="SAM" id="SignalP"/>
    </source>
</evidence>
<dbReference type="KEGG" id="act:ACLA_006810"/>
<dbReference type="OrthoDB" id="4378061at2759"/>
<dbReference type="AlphaFoldDB" id="A1CDJ6"/>
<dbReference type="HOGENOM" id="CLU_1146961_0_0_1"/>
<dbReference type="GeneID" id="4705612"/>